<dbReference type="HOGENOM" id="CLU_017779_3_3_1"/>
<reference evidence="14 15" key="1">
    <citation type="submission" date="2013-02" db="EMBL/GenBank/DDBJ databases">
        <title>Genome sequence of Candida maltosa Xu316, a potential industrial strain for xylitol and ethanol production.</title>
        <authorList>
            <person name="Yu J."/>
            <person name="Wang Q."/>
            <person name="Geng X."/>
            <person name="Bao W."/>
            <person name="He P."/>
            <person name="Cai J."/>
        </authorList>
    </citation>
    <scope>NUCLEOTIDE SEQUENCE [LARGE SCALE GENOMIC DNA]</scope>
    <source>
        <strain evidence="15">Xu316</strain>
    </source>
</reference>
<keyword evidence="6" id="KW-0809">Transit peptide</keyword>
<dbReference type="OrthoDB" id="7786253at2759"/>
<dbReference type="Proteomes" id="UP000011777">
    <property type="component" value="Unassembled WGS sequence"/>
</dbReference>
<evidence type="ECO:0000256" key="4">
    <source>
        <dbReference type="ARBA" id="ARBA00022630"/>
    </source>
</evidence>
<dbReference type="InterPro" id="IPR016171">
    <property type="entry name" value="Vanillyl_alc_oxidase_C-sub2"/>
</dbReference>
<dbReference type="InterPro" id="IPR036318">
    <property type="entry name" value="FAD-bd_PCMH-like_sf"/>
</dbReference>
<comment type="caution">
    <text evidence="14">The sequence shown here is derived from an EMBL/GenBank/DDBJ whole genome shotgun (WGS) entry which is preliminary data.</text>
</comment>
<dbReference type="Pfam" id="PF01565">
    <property type="entry name" value="FAD_binding_4"/>
    <property type="match status" value="1"/>
</dbReference>
<accession>M3K1I4</accession>
<dbReference type="EC" id="1.1.2.4" evidence="9"/>
<dbReference type="FunFam" id="3.30.70.2740:FF:000001">
    <property type="entry name" value="D-lactate dehydrogenase mitochondrial"/>
    <property type="match status" value="1"/>
</dbReference>
<evidence type="ECO:0000256" key="12">
    <source>
        <dbReference type="ARBA" id="ARBA00083446"/>
    </source>
</evidence>
<dbReference type="Gene3D" id="1.10.45.10">
    <property type="entry name" value="Vanillyl-alcohol Oxidase, Chain A, domain 4"/>
    <property type="match status" value="1"/>
</dbReference>
<dbReference type="InterPro" id="IPR016169">
    <property type="entry name" value="FAD-bd_PCMH_sub2"/>
</dbReference>
<organism evidence="14 15">
    <name type="scientific">Candida maltosa (strain Xu316)</name>
    <name type="common">Yeast</name>
    <dbReference type="NCBI Taxonomy" id="1245528"/>
    <lineage>
        <taxon>Eukaryota</taxon>
        <taxon>Fungi</taxon>
        <taxon>Dikarya</taxon>
        <taxon>Ascomycota</taxon>
        <taxon>Saccharomycotina</taxon>
        <taxon>Pichiomycetes</taxon>
        <taxon>Debaryomycetaceae</taxon>
        <taxon>Candida/Lodderomyces clade</taxon>
        <taxon>Candida</taxon>
    </lineage>
</organism>
<comment type="subcellular location">
    <subcellularLocation>
        <location evidence="2">Mitochondrion</location>
    </subcellularLocation>
</comment>
<dbReference type="OMA" id="LMFGTDC"/>
<evidence type="ECO:0000256" key="3">
    <source>
        <dbReference type="ARBA" id="ARBA00008000"/>
    </source>
</evidence>
<dbReference type="Gene3D" id="3.30.70.2740">
    <property type="match status" value="1"/>
</dbReference>
<comment type="function">
    <text evidence="11">Catalyzes the stereospecific oxidation of D-lactate to pyruvate.</text>
</comment>
<dbReference type="FunFam" id="1.10.45.10:FF:000001">
    <property type="entry name" value="D-lactate dehydrogenase mitochondrial"/>
    <property type="match status" value="1"/>
</dbReference>
<comment type="catalytic activity">
    <reaction evidence="10">
        <text>(R)-lactate + 2 Fe(III)-[cytochrome c] = 2 Fe(II)-[cytochrome c] + pyruvate + 2 H(+)</text>
        <dbReference type="Rhea" id="RHEA:13521"/>
        <dbReference type="Rhea" id="RHEA-COMP:10350"/>
        <dbReference type="Rhea" id="RHEA-COMP:14399"/>
        <dbReference type="ChEBI" id="CHEBI:15361"/>
        <dbReference type="ChEBI" id="CHEBI:15378"/>
        <dbReference type="ChEBI" id="CHEBI:16004"/>
        <dbReference type="ChEBI" id="CHEBI:29033"/>
        <dbReference type="ChEBI" id="CHEBI:29034"/>
        <dbReference type="EC" id="1.1.2.4"/>
    </reaction>
</comment>
<evidence type="ECO:0000256" key="9">
    <source>
        <dbReference type="ARBA" id="ARBA00038897"/>
    </source>
</evidence>
<dbReference type="Gene3D" id="3.30.465.10">
    <property type="match status" value="1"/>
</dbReference>
<dbReference type="InterPro" id="IPR004113">
    <property type="entry name" value="FAD-bd_oxidored_4_C"/>
</dbReference>
<dbReference type="SUPFAM" id="SSF55103">
    <property type="entry name" value="FAD-linked oxidases, C-terminal domain"/>
    <property type="match status" value="1"/>
</dbReference>
<dbReference type="InterPro" id="IPR006094">
    <property type="entry name" value="Oxid_FAD_bind_N"/>
</dbReference>
<keyword evidence="15" id="KW-1185">Reference proteome</keyword>
<evidence type="ECO:0000256" key="5">
    <source>
        <dbReference type="ARBA" id="ARBA00022827"/>
    </source>
</evidence>
<dbReference type="eggNOG" id="KOG1231">
    <property type="taxonomic scope" value="Eukaryota"/>
</dbReference>
<protein>
    <recommendedName>
        <fullName evidence="9">D-lactate dehydrogenase (cytochrome)</fullName>
        <ecNumber evidence="9">1.1.2.4</ecNumber>
    </recommendedName>
    <alternativeName>
        <fullName evidence="12">D-lactate ferricytochrome C oxidoreductase</fullName>
    </alternativeName>
</protein>
<evidence type="ECO:0000256" key="2">
    <source>
        <dbReference type="ARBA" id="ARBA00004173"/>
    </source>
</evidence>
<dbReference type="GO" id="GO:0004458">
    <property type="term" value="F:D-lactate dehydrogenase (cytochrome) activity"/>
    <property type="evidence" value="ECO:0007669"/>
    <property type="project" value="UniProtKB-EC"/>
</dbReference>
<keyword evidence="8" id="KW-0496">Mitochondrion</keyword>
<dbReference type="AlphaFoldDB" id="M3K1I4"/>
<dbReference type="InterPro" id="IPR016166">
    <property type="entry name" value="FAD-bd_PCMH"/>
</dbReference>
<dbReference type="FunFam" id="3.30.465.10:FF:000038">
    <property type="entry name" value="D-lactate dehydrogenase"/>
    <property type="match status" value="1"/>
</dbReference>
<proteinExistence type="inferred from homology"/>
<dbReference type="SUPFAM" id="SSF56176">
    <property type="entry name" value="FAD-binding/transporter-associated domain-like"/>
    <property type="match status" value="1"/>
</dbReference>
<evidence type="ECO:0000256" key="8">
    <source>
        <dbReference type="ARBA" id="ARBA00023128"/>
    </source>
</evidence>
<name>M3K1I4_CANMX</name>
<dbReference type="STRING" id="1245528.M3K1I4"/>
<evidence type="ECO:0000313" key="15">
    <source>
        <dbReference type="Proteomes" id="UP000011777"/>
    </source>
</evidence>
<feature type="domain" description="FAD-binding PCMH-type" evidence="13">
    <location>
        <begin position="103"/>
        <end position="280"/>
    </location>
</feature>
<dbReference type="GO" id="GO:0005739">
    <property type="term" value="C:mitochondrion"/>
    <property type="evidence" value="ECO:0007669"/>
    <property type="project" value="UniProtKB-SubCell"/>
</dbReference>
<dbReference type="GO" id="GO:0008720">
    <property type="term" value="F:D-lactate dehydrogenase (NAD+) activity"/>
    <property type="evidence" value="ECO:0007669"/>
    <property type="project" value="TreeGrafter"/>
</dbReference>
<dbReference type="GO" id="GO:1903457">
    <property type="term" value="P:lactate catabolic process"/>
    <property type="evidence" value="ECO:0007669"/>
    <property type="project" value="TreeGrafter"/>
</dbReference>
<comment type="cofactor">
    <cofactor evidence="1">
        <name>FAD</name>
        <dbReference type="ChEBI" id="CHEBI:57692"/>
    </cofactor>
</comment>
<gene>
    <name evidence="14" type="ORF">G210_0200</name>
</gene>
<keyword evidence="7" id="KW-0560">Oxidoreductase</keyword>
<dbReference type="PANTHER" id="PTHR11748:SF117">
    <property type="entry name" value="AER321WP"/>
    <property type="match status" value="1"/>
</dbReference>
<evidence type="ECO:0000256" key="7">
    <source>
        <dbReference type="ARBA" id="ARBA00023002"/>
    </source>
</evidence>
<evidence type="ECO:0000259" key="13">
    <source>
        <dbReference type="PROSITE" id="PS51387"/>
    </source>
</evidence>
<evidence type="ECO:0000256" key="1">
    <source>
        <dbReference type="ARBA" id="ARBA00001974"/>
    </source>
</evidence>
<sequence>MSWRRLLTSTPIRLSLGITALTTTSFIAYKYGQSSIISNPPSSLFPLESTTKLSSLPPPKYCPQEEIPSVVKKIEELGISVTNTKPEIEHHTGSEFTTHKPLPNEVPQFIIYPETTEEVSQTLKILNEYKVPVVPFSGGTSLEGHFHSTRSGVVIDTSKMNKVLQIHEDDLDVVVQSGVNWQELNNVLKPYGLMFGTDCGPSGLISGMVGTNASGINASRYGAMSANVISLTVVLPDGTIIKTKQRPRKSSAGYNLTNLFIGSEGTLGIVTEAICKVYPIPKYETVAVVQFPEIEDSTNTVAQVFKSGIQPTAIEFLDGDMMKCLSYSDYTTRKWSEMPTLFFKIGGINKTVVNENIKILKSITSQNNAKLFEFATSDEEKEELFSARKNAFYAMKDYGKNEIHENVSIWVTDIAVPLSKLSKVLGEINQLIKKSSFESIILAHAGDGNFHADLFYKPGERKQVEEIVNQMIKLGISNEGTVSGEHGIGNSKRNFLQLELGDDTINLMRKIKLAIDPNRIMNPDKIFKIDPTDRGEY</sequence>
<evidence type="ECO:0000313" key="14">
    <source>
        <dbReference type="EMBL" id="EMG49115.1"/>
    </source>
</evidence>
<keyword evidence="4" id="KW-0285">Flavoprotein</keyword>
<dbReference type="PROSITE" id="PS51387">
    <property type="entry name" value="FAD_PCMH"/>
    <property type="match status" value="1"/>
</dbReference>
<dbReference type="GO" id="GO:0071949">
    <property type="term" value="F:FAD binding"/>
    <property type="evidence" value="ECO:0007669"/>
    <property type="project" value="InterPro"/>
</dbReference>
<dbReference type="EMBL" id="AOGT01000808">
    <property type="protein sequence ID" value="EMG49115.1"/>
    <property type="molecule type" value="Genomic_DNA"/>
</dbReference>
<evidence type="ECO:0000256" key="11">
    <source>
        <dbReference type="ARBA" id="ARBA00055809"/>
    </source>
</evidence>
<comment type="similarity">
    <text evidence="3">Belongs to the FAD-binding oxidoreductase/transferase type 4 family.</text>
</comment>
<evidence type="ECO:0000256" key="10">
    <source>
        <dbReference type="ARBA" id="ARBA00051436"/>
    </source>
</evidence>
<dbReference type="InterPro" id="IPR016164">
    <property type="entry name" value="FAD-linked_Oxase-like_C"/>
</dbReference>
<dbReference type="PANTHER" id="PTHR11748">
    <property type="entry name" value="D-LACTATE DEHYDROGENASE"/>
    <property type="match status" value="1"/>
</dbReference>
<keyword evidence="5" id="KW-0274">FAD</keyword>
<evidence type="ECO:0000256" key="6">
    <source>
        <dbReference type="ARBA" id="ARBA00022946"/>
    </source>
</evidence>
<dbReference type="Pfam" id="PF02913">
    <property type="entry name" value="FAD-oxidase_C"/>
    <property type="match status" value="1"/>
</dbReference>